<evidence type="ECO:0000313" key="3">
    <source>
        <dbReference type="EMBL" id="GAW94383.1"/>
    </source>
</evidence>
<keyword evidence="1" id="KW-0812">Transmembrane</keyword>
<dbReference type="EMBL" id="BDGJ01000010">
    <property type="protein sequence ID" value="GAW91186.1"/>
    <property type="molecule type" value="Genomic_DNA"/>
</dbReference>
<dbReference type="AlphaFoldDB" id="A0A1Z5HNT0"/>
<reference evidence="4" key="2">
    <citation type="journal article" date="2017" name="Appl. Environ. Microbiol.">
        <title>Genomic analysis of Calderihabitans maritimus KKC1, a thermophilic hydrogenogenic carboxydotrophic bacterium isolated from marine sediment.</title>
        <authorList>
            <person name="Omae K."/>
            <person name="Yoneda Y."/>
            <person name="Fukuyama Y."/>
            <person name="Yoshida T."/>
            <person name="Sako Y."/>
        </authorList>
    </citation>
    <scope>NUCLEOTIDE SEQUENCE [LARGE SCALE GENOMIC DNA]</scope>
    <source>
        <strain evidence="4">KKC1</strain>
    </source>
</reference>
<sequence length="56" mass="6673">MPFLLMLLLLLLFFPYLVVPFLIFHVIGFLFLIPYVLIFNSFFNVITIPWQILKIA</sequence>
<keyword evidence="1" id="KW-1133">Transmembrane helix</keyword>
<evidence type="ECO:0000313" key="2">
    <source>
        <dbReference type="EMBL" id="GAW91186.1"/>
    </source>
</evidence>
<protein>
    <submittedName>
        <fullName evidence="2">Uncharacterized protein</fullName>
    </submittedName>
</protein>
<reference evidence="4" key="1">
    <citation type="journal article" date="2017" name="Appl. Environ. Microbiol.">
        <title>Genomic Analysis of Calderihabitans maritimus KKC1, a Thermophilic, Hydrogenogenic, Carboxydotrophic Bacterium Isolated from Marine Sediment.</title>
        <authorList>
            <person name="Omae K."/>
            <person name="Yoneda Y."/>
            <person name="Fukuyama Y."/>
            <person name="Yoshida T."/>
            <person name="Sako Y."/>
        </authorList>
    </citation>
    <scope>NUCLEOTIDE SEQUENCE [LARGE SCALE GENOMIC DNA]</scope>
    <source>
        <strain evidence="4">KKC1</strain>
    </source>
</reference>
<accession>A0A1Z5HNT0</accession>
<organism evidence="2 4">
    <name type="scientific">Calderihabitans maritimus</name>
    <dbReference type="NCBI Taxonomy" id="1246530"/>
    <lineage>
        <taxon>Bacteria</taxon>
        <taxon>Bacillati</taxon>
        <taxon>Bacillota</taxon>
        <taxon>Clostridia</taxon>
        <taxon>Neomoorellales</taxon>
        <taxon>Calderihabitantaceae</taxon>
        <taxon>Calderihabitans</taxon>
    </lineage>
</organism>
<proteinExistence type="predicted"/>
<evidence type="ECO:0000313" key="4">
    <source>
        <dbReference type="Proteomes" id="UP000197032"/>
    </source>
</evidence>
<name>A0A1Z5HNT0_9FIRM</name>
<gene>
    <name evidence="2" type="ORF">KKC1_03480</name>
    <name evidence="3" type="ORF">KKC1_34890</name>
</gene>
<feature type="non-terminal residue" evidence="2">
    <location>
        <position position="56"/>
    </location>
</feature>
<dbReference type="EMBL" id="BDGJ01000215">
    <property type="protein sequence ID" value="GAW94383.1"/>
    <property type="molecule type" value="Genomic_DNA"/>
</dbReference>
<dbReference type="Proteomes" id="UP000197032">
    <property type="component" value="Unassembled WGS sequence"/>
</dbReference>
<feature type="transmembrane region" description="Helical" evidence="1">
    <location>
        <begin position="30"/>
        <end position="53"/>
    </location>
</feature>
<keyword evidence="1" id="KW-0472">Membrane</keyword>
<evidence type="ECO:0000256" key="1">
    <source>
        <dbReference type="SAM" id="Phobius"/>
    </source>
</evidence>
<comment type="caution">
    <text evidence="2">The sequence shown here is derived from an EMBL/GenBank/DDBJ whole genome shotgun (WGS) entry which is preliminary data.</text>
</comment>
<keyword evidence="4" id="KW-1185">Reference proteome</keyword>